<evidence type="ECO:0000256" key="1">
    <source>
        <dbReference type="SAM" id="SignalP"/>
    </source>
</evidence>
<name>A0A8J8MP53_9FIRM</name>
<evidence type="ECO:0000313" key="2">
    <source>
        <dbReference type="EMBL" id="QUI25024.1"/>
    </source>
</evidence>
<protein>
    <submittedName>
        <fullName evidence="2">Uncharacterized protein</fullName>
    </submittedName>
</protein>
<sequence length="198" mass="22329">MKKLMVFTLCTMLFLTSISTSAATNDKQSDPTFIIVKGEENIRAYEEAGLIRKSPEVVTPKILLKDQNHLISNLLTTNFDASVRGINIPTSTWAIRGDGSRSFSYSMSSYIYSSYIYTDPPTDLISSTGYAIYHKFEPNQDQNLKVYMYKEDGSLYTSDTFYLDDVLSWGVACQQDIGHYFKYKSVDGVRISGDGTVY</sequence>
<feature type="chain" id="PRO_5039282293" evidence="1">
    <location>
        <begin position="23"/>
        <end position="198"/>
    </location>
</feature>
<dbReference type="AlphaFoldDB" id="A0A8J8MP53"/>
<dbReference type="RefSeq" id="WP_212695724.1">
    <property type="nucleotide sequence ID" value="NZ_CP058649.1"/>
</dbReference>
<evidence type="ECO:0000313" key="3">
    <source>
        <dbReference type="Proteomes" id="UP000683246"/>
    </source>
</evidence>
<proteinExistence type="predicted"/>
<keyword evidence="3" id="KW-1185">Reference proteome</keyword>
<reference evidence="2" key="1">
    <citation type="submission" date="2020-07" db="EMBL/GenBank/DDBJ databases">
        <title>Vallitalea pronyensis genome.</title>
        <authorList>
            <person name="Postec A."/>
        </authorList>
    </citation>
    <scope>NUCLEOTIDE SEQUENCE</scope>
    <source>
        <strain evidence="2">FatNI3</strain>
    </source>
</reference>
<gene>
    <name evidence="2" type="ORF">HZI73_23225</name>
</gene>
<dbReference type="KEGG" id="vpy:HZI73_23225"/>
<dbReference type="EMBL" id="CP058649">
    <property type="protein sequence ID" value="QUI25024.1"/>
    <property type="molecule type" value="Genomic_DNA"/>
</dbReference>
<accession>A0A8J8MP53</accession>
<keyword evidence="1" id="KW-0732">Signal</keyword>
<feature type="signal peptide" evidence="1">
    <location>
        <begin position="1"/>
        <end position="22"/>
    </location>
</feature>
<organism evidence="2 3">
    <name type="scientific">Vallitalea pronyensis</name>
    <dbReference type="NCBI Taxonomy" id="1348613"/>
    <lineage>
        <taxon>Bacteria</taxon>
        <taxon>Bacillati</taxon>
        <taxon>Bacillota</taxon>
        <taxon>Clostridia</taxon>
        <taxon>Lachnospirales</taxon>
        <taxon>Vallitaleaceae</taxon>
        <taxon>Vallitalea</taxon>
    </lineage>
</organism>
<dbReference type="Proteomes" id="UP000683246">
    <property type="component" value="Chromosome"/>
</dbReference>